<reference evidence="2 3" key="1">
    <citation type="journal article" date="2018" name="IMA Fungus">
        <title>IMA Genome-F 9: Draft genome sequence of Annulohypoxylon stygium, Aspergillus mulundensis, Berkeleyomyces basicola (syn. Thielaviopsis basicola), Ceratocystis smalleyi, two Cercospora beticola strains, Coleophoma cylindrospora, Fusarium fracticaudum, Phialophora cf. hyalina, and Morchella septimelata.</title>
        <authorList>
            <person name="Wingfield B.D."/>
            <person name="Bills G.F."/>
            <person name="Dong Y."/>
            <person name="Huang W."/>
            <person name="Nel W.J."/>
            <person name="Swalarsk-Parry B.S."/>
            <person name="Vaghefi N."/>
            <person name="Wilken P.M."/>
            <person name="An Z."/>
            <person name="de Beer Z.W."/>
            <person name="De Vos L."/>
            <person name="Chen L."/>
            <person name="Duong T.A."/>
            <person name="Gao Y."/>
            <person name="Hammerbacher A."/>
            <person name="Kikkert J.R."/>
            <person name="Li Y."/>
            <person name="Li H."/>
            <person name="Li K."/>
            <person name="Li Q."/>
            <person name="Liu X."/>
            <person name="Ma X."/>
            <person name="Naidoo K."/>
            <person name="Pethybridge S.J."/>
            <person name="Sun J."/>
            <person name="Steenkamp E.T."/>
            <person name="van der Nest M.A."/>
            <person name="van Wyk S."/>
            <person name="Wingfield M.J."/>
            <person name="Xiong C."/>
            <person name="Yue Q."/>
            <person name="Zhang X."/>
        </authorList>
    </citation>
    <scope>NUCLEOTIDE SEQUENCE [LARGE SCALE GENOMIC DNA]</scope>
    <source>
        <strain evidence="2 3">DSM 5745</strain>
    </source>
</reference>
<dbReference type="GeneID" id="38111104"/>
<dbReference type="EMBL" id="PVWQ01000001">
    <property type="protein sequence ID" value="RDW93412.1"/>
    <property type="molecule type" value="Genomic_DNA"/>
</dbReference>
<organism evidence="2 3">
    <name type="scientific">Aspergillus mulundensis</name>
    <dbReference type="NCBI Taxonomy" id="1810919"/>
    <lineage>
        <taxon>Eukaryota</taxon>
        <taxon>Fungi</taxon>
        <taxon>Dikarya</taxon>
        <taxon>Ascomycota</taxon>
        <taxon>Pezizomycotina</taxon>
        <taxon>Eurotiomycetes</taxon>
        <taxon>Eurotiomycetidae</taxon>
        <taxon>Eurotiales</taxon>
        <taxon>Aspergillaceae</taxon>
        <taxon>Aspergillus</taxon>
        <taxon>Aspergillus subgen. Nidulantes</taxon>
    </lineage>
</organism>
<name>A0A3D8T4C3_9EURO</name>
<comment type="caution">
    <text evidence="2">The sequence shown here is derived from an EMBL/GenBank/DDBJ whole genome shotgun (WGS) entry which is preliminary data.</text>
</comment>
<feature type="region of interest" description="Disordered" evidence="1">
    <location>
        <begin position="233"/>
        <end position="279"/>
    </location>
</feature>
<proteinExistence type="predicted"/>
<feature type="compositionally biased region" description="Polar residues" evidence="1">
    <location>
        <begin position="270"/>
        <end position="279"/>
    </location>
</feature>
<sequence>MGEPTVSRLDRTAAVMGVPGVAGYNNQRYHQNSPLQPIGEHRQHGLYAHQHGSDPYLALNPPRQQVPRTYPGTVQEVPVHGTPVIRPITRYVPFQKGTMASSLPSHPSLPLPLKQPTPVPAFTPLPTLQPRPQASAPQATPLTSAFVKEISKLTTGQQCCSLTIEVLMLLAQLSPKRHSPEEITTFQHEVEVLKSRYANVLGIDHAYKELEAEAKRLRDEVKRLKNKEIKSLKAKERKSDARIQELERETEKQRHEMKANAETLQKLRRMTQNYAPPTK</sequence>
<gene>
    <name evidence="2" type="ORF">DSM5745_00734</name>
</gene>
<dbReference type="Proteomes" id="UP000256690">
    <property type="component" value="Unassembled WGS sequence"/>
</dbReference>
<feature type="compositionally biased region" description="Basic and acidic residues" evidence="1">
    <location>
        <begin position="233"/>
        <end position="259"/>
    </location>
</feature>
<protein>
    <submittedName>
        <fullName evidence="2">Uncharacterized protein</fullName>
    </submittedName>
</protein>
<accession>A0A3D8T4C3</accession>
<dbReference type="RefSeq" id="XP_026608595.1">
    <property type="nucleotide sequence ID" value="XM_026742750.1"/>
</dbReference>
<dbReference type="AlphaFoldDB" id="A0A3D8T4C3"/>
<evidence type="ECO:0000313" key="2">
    <source>
        <dbReference type="EMBL" id="RDW93412.1"/>
    </source>
</evidence>
<keyword evidence="3" id="KW-1185">Reference proteome</keyword>
<evidence type="ECO:0000256" key="1">
    <source>
        <dbReference type="SAM" id="MobiDB-lite"/>
    </source>
</evidence>
<evidence type="ECO:0000313" key="3">
    <source>
        <dbReference type="Proteomes" id="UP000256690"/>
    </source>
</evidence>